<dbReference type="PIRSF" id="PIRSF000429">
    <property type="entry name" value="Ac-CoA_Ac_transf"/>
    <property type="match status" value="1"/>
</dbReference>
<dbReference type="PANTHER" id="PTHR42870:SF1">
    <property type="entry name" value="NON-SPECIFIC LIPID-TRANSFER PROTEIN-LIKE 2"/>
    <property type="match status" value="1"/>
</dbReference>
<proteinExistence type="predicted"/>
<evidence type="ECO:0000313" key="2">
    <source>
        <dbReference type="EMBL" id="GAT15427.1"/>
    </source>
</evidence>
<name>A0A100XF01_MYCTH</name>
<evidence type="ECO:0000259" key="1">
    <source>
        <dbReference type="Pfam" id="PF22691"/>
    </source>
</evidence>
<dbReference type="SUPFAM" id="SSF53901">
    <property type="entry name" value="Thiolase-like"/>
    <property type="match status" value="2"/>
</dbReference>
<dbReference type="PANTHER" id="PTHR42870">
    <property type="entry name" value="ACETYL-COA C-ACETYLTRANSFERASE"/>
    <property type="match status" value="1"/>
</dbReference>
<dbReference type="InterPro" id="IPR002155">
    <property type="entry name" value="Thiolase"/>
</dbReference>
<dbReference type="NCBIfam" id="NF004811">
    <property type="entry name" value="PRK06158.1"/>
    <property type="match status" value="1"/>
</dbReference>
<dbReference type="RefSeq" id="WP_003927888.1">
    <property type="nucleotide sequence ID" value="NZ_BCTB01000017.1"/>
</dbReference>
<reference evidence="3" key="2">
    <citation type="submission" date="2016-02" db="EMBL/GenBank/DDBJ databases">
        <title>Draft genome sequence of five rapidly growing Mycobacterium species.</title>
        <authorList>
            <person name="Katahira K."/>
            <person name="Gotou Y."/>
            <person name="Iida K."/>
            <person name="Ogura Y."/>
            <person name="Hayashi T."/>
        </authorList>
    </citation>
    <scope>NUCLEOTIDE SEQUENCE [LARGE SCALE GENOMIC DNA]</scope>
    <source>
        <strain evidence="3">JCM6362</strain>
    </source>
</reference>
<evidence type="ECO:0000313" key="3">
    <source>
        <dbReference type="Proteomes" id="UP000069654"/>
    </source>
</evidence>
<dbReference type="InterPro" id="IPR016039">
    <property type="entry name" value="Thiolase-like"/>
</dbReference>
<organism evidence="2 3">
    <name type="scientific">Mycolicibacterium thermoresistibile</name>
    <name type="common">Mycobacterium thermoresistibile</name>
    <dbReference type="NCBI Taxonomy" id="1797"/>
    <lineage>
        <taxon>Bacteria</taxon>
        <taxon>Bacillati</taxon>
        <taxon>Actinomycetota</taxon>
        <taxon>Actinomycetes</taxon>
        <taxon>Mycobacteriales</taxon>
        <taxon>Mycobacteriaceae</taxon>
        <taxon>Mycolicibacterium</taxon>
    </lineage>
</organism>
<dbReference type="GO" id="GO:0016747">
    <property type="term" value="F:acyltransferase activity, transferring groups other than amino-acyl groups"/>
    <property type="evidence" value="ECO:0007669"/>
    <property type="project" value="InterPro"/>
</dbReference>
<sequence>MAAKGVAIVGVGLSDCGRVPDKTATALMAQAARRAISDAGLHKNDIDGLGAHGSLLAPIEVGEYLGLRPTWVDSTDVGGSSWEVMAQHAVAAIAAGEIDVALLTYGSTARSDVKRRKRAPAAAMPTGGAMQYETPYGATLIAKYAMAARRHMIEYGTTIDQLAEVAVAAHEWAAMNENAFDRERLTIEDVAAAPMLADPFTTRHVCLRTDGGGAVVLAGERIARDCAGEPVWILGTASAASHVSMDEWADFTTSAAAESGPKAFARAGVTPADIDVCQLYDSFTSTVLLTVEDLGFCAKGEGGPFIASGTLRPDGALPTNTDGGGLAACHPGMRGMFLMVEAVRQLRGECGPRQVADAELACVHAMGGFFSHSATMILGRDR</sequence>
<dbReference type="OrthoDB" id="9785768at2"/>
<protein>
    <submittedName>
        <fullName evidence="2">Thiolase</fullName>
    </submittedName>
</protein>
<reference evidence="2 3" key="1">
    <citation type="journal article" date="2016" name="Genome Announc.">
        <title>Draft Genome Sequences of Five Rapidly Growing Mycobacterium Species, M. thermoresistibile, M. fortuitum subsp. acetamidolyticum, M. canariasense, M. brisbanense, and M. novocastrense.</title>
        <authorList>
            <person name="Katahira K."/>
            <person name="Ogura Y."/>
            <person name="Gotoh Y."/>
            <person name="Hayashi T."/>
        </authorList>
    </citation>
    <scope>NUCLEOTIDE SEQUENCE [LARGE SCALE GENOMIC DNA]</scope>
    <source>
        <strain evidence="2 3">JCM6362</strain>
    </source>
</reference>
<dbReference type="AlphaFoldDB" id="A0A100XF01"/>
<feature type="domain" description="Thiolase C-terminal" evidence="1">
    <location>
        <begin position="237"/>
        <end position="380"/>
    </location>
</feature>
<gene>
    <name evidence="2" type="ORF">RMCT_2397</name>
</gene>
<accession>A0A100XF01</accession>
<dbReference type="InterPro" id="IPR055140">
    <property type="entry name" value="Thiolase_C_2"/>
</dbReference>
<dbReference type="OMA" id="HAMGGFF"/>
<dbReference type="Proteomes" id="UP000069654">
    <property type="component" value="Unassembled WGS sequence"/>
</dbReference>
<dbReference type="Gene3D" id="3.40.47.10">
    <property type="match status" value="1"/>
</dbReference>
<dbReference type="STRING" id="1797.RMCT_2397"/>
<comment type="caution">
    <text evidence="2">The sequence shown here is derived from an EMBL/GenBank/DDBJ whole genome shotgun (WGS) entry which is preliminary data.</text>
</comment>
<dbReference type="Pfam" id="PF22691">
    <property type="entry name" value="Thiolase_C_1"/>
    <property type="match status" value="1"/>
</dbReference>
<dbReference type="CDD" id="cd00829">
    <property type="entry name" value="SCP-x_thiolase"/>
    <property type="match status" value="1"/>
</dbReference>
<dbReference type="EMBL" id="BCTB01000017">
    <property type="protein sequence ID" value="GAT15427.1"/>
    <property type="molecule type" value="Genomic_DNA"/>
</dbReference>